<accession>A0A2A4JIJ2</accession>
<gene>
    <name evidence="2" type="ORF">B5V51_1339</name>
</gene>
<comment type="caution">
    <text evidence="2">The sequence shown here is derived from an EMBL/GenBank/DDBJ whole genome shotgun (WGS) entry which is preliminary data.</text>
</comment>
<name>A0A2A4JIJ2_HELVI</name>
<organism evidence="2">
    <name type="scientific">Heliothis virescens</name>
    <name type="common">Tobacco budworm moth</name>
    <dbReference type="NCBI Taxonomy" id="7102"/>
    <lineage>
        <taxon>Eukaryota</taxon>
        <taxon>Metazoa</taxon>
        <taxon>Ecdysozoa</taxon>
        <taxon>Arthropoda</taxon>
        <taxon>Hexapoda</taxon>
        <taxon>Insecta</taxon>
        <taxon>Pterygota</taxon>
        <taxon>Neoptera</taxon>
        <taxon>Endopterygota</taxon>
        <taxon>Lepidoptera</taxon>
        <taxon>Glossata</taxon>
        <taxon>Ditrysia</taxon>
        <taxon>Noctuoidea</taxon>
        <taxon>Noctuidae</taxon>
        <taxon>Heliothinae</taxon>
        <taxon>Heliothis</taxon>
    </lineage>
</organism>
<feature type="transmembrane region" description="Helical" evidence="1">
    <location>
        <begin position="127"/>
        <end position="151"/>
    </location>
</feature>
<evidence type="ECO:0000313" key="2">
    <source>
        <dbReference type="EMBL" id="PCG71915.1"/>
    </source>
</evidence>
<feature type="transmembrane region" description="Helical" evidence="1">
    <location>
        <begin position="25"/>
        <end position="45"/>
    </location>
</feature>
<feature type="transmembrane region" description="Helical" evidence="1">
    <location>
        <begin position="88"/>
        <end position="115"/>
    </location>
</feature>
<proteinExistence type="predicted"/>
<reference evidence="2" key="1">
    <citation type="submission" date="2017-09" db="EMBL/GenBank/DDBJ databases">
        <title>Contemporary evolution of a Lepidopteran species, Heliothis virescens, in response to modern agricultural practices.</title>
        <authorList>
            <person name="Fritz M.L."/>
            <person name="Deyonke A.M."/>
            <person name="Papanicolaou A."/>
            <person name="Micinski S."/>
            <person name="Westbrook J."/>
            <person name="Gould F."/>
        </authorList>
    </citation>
    <scope>NUCLEOTIDE SEQUENCE [LARGE SCALE GENOMIC DNA]</scope>
    <source>
        <strain evidence="2">HvINT-</strain>
        <tissue evidence="2">Whole body</tissue>
    </source>
</reference>
<keyword evidence="1" id="KW-0812">Transmembrane</keyword>
<evidence type="ECO:0000256" key="1">
    <source>
        <dbReference type="SAM" id="Phobius"/>
    </source>
</evidence>
<dbReference type="AlphaFoldDB" id="A0A2A4JIJ2"/>
<dbReference type="EMBL" id="NWSH01001267">
    <property type="protein sequence ID" value="PCG71915.1"/>
    <property type="molecule type" value="Genomic_DNA"/>
</dbReference>
<feature type="transmembrane region" description="Helical" evidence="1">
    <location>
        <begin position="52"/>
        <end position="76"/>
    </location>
</feature>
<keyword evidence="1" id="KW-0472">Membrane</keyword>
<sequence>MDDLPVCKKCCFCVPLRYGLLTWGYLKLIAALIVLSFFIIILVALSDYVRGCLVIVLPIIAILATEIGLHILFIVGAHKKNVRLLRVYYYYAWFMWVATITMFIICTILLALMISGSGDRDNISLKLVLFTMDIVGFLLAIVIHTFLLFSLRSEIIKLRSNCPYRFVKNDKDPEGFITSVKYDEEAPTTEYMNSIYDKDIS</sequence>
<protein>
    <submittedName>
        <fullName evidence="2">Uncharacterized protein</fullName>
    </submittedName>
</protein>
<keyword evidence="1" id="KW-1133">Transmembrane helix</keyword>